<evidence type="ECO:0000313" key="1">
    <source>
        <dbReference type="EMBL" id="RDX49993.1"/>
    </source>
</evidence>
<name>A0A371DBT7_9APHY</name>
<sequence length="143" mass="14963">MSPYALLLSPPGVACSGVSPIYSSCLTLHPTLPLLPTLCSSASLLRHRHPTHHLSIPAPMARGACKNPFADQATLSMALLVWISAILMRVFGCVIEASGISDCPIGVGFLVTDIIDNDKANGPSQSLFCPLPNGAIIRSGTLD</sequence>
<reference evidence="1 2" key="1">
    <citation type="journal article" date="2018" name="Biotechnol. Biofuels">
        <title>Integrative visual omics of the white-rot fungus Polyporus brumalis exposes the biotechnological potential of its oxidative enzymes for delignifying raw plant biomass.</title>
        <authorList>
            <person name="Miyauchi S."/>
            <person name="Rancon A."/>
            <person name="Drula E."/>
            <person name="Hage H."/>
            <person name="Chaduli D."/>
            <person name="Favel A."/>
            <person name="Grisel S."/>
            <person name="Henrissat B."/>
            <person name="Herpoel-Gimbert I."/>
            <person name="Ruiz-Duenas F.J."/>
            <person name="Chevret D."/>
            <person name="Hainaut M."/>
            <person name="Lin J."/>
            <person name="Wang M."/>
            <person name="Pangilinan J."/>
            <person name="Lipzen A."/>
            <person name="Lesage-Meessen L."/>
            <person name="Navarro D."/>
            <person name="Riley R."/>
            <person name="Grigoriev I.V."/>
            <person name="Zhou S."/>
            <person name="Raouche S."/>
            <person name="Rosso M.N."/>
        </authorList>
    </citation>
    <scope>NUCLEOTIDE SEQUENCE [LARGE SCALE GENOMIC DNA]</scope>
    <source>
        <strain evidence="1 2">BRFM 1820</strain>
    </source>
</reference>
<dbReference type="EMBL" id="KZ857402">
    <property type="protein sequence ID" value="RDX49993.1"/>
    <property type="molecule type" value="Genomic_DNA"/>
</dbReference>
<evidence type="ECO:0000313" key="2">
    <source>
        <dbReference type="Proteomes" id="UP000256964"/>
    </source>
</evidence>
<protein>
    <submittedName>
        <fullName evidence="1">Uncharacterized protein</fullName>
    </submittedName>
</protein>
<accession>A0A371DBT7</accession>
<keyword evidence="2" id="KW-1185">Reference proteome</keyword>
<organism evidence="1 2">
    <name type="scientific">Lentinus brumalis</name>
    <dbReference type="NCBI Taxonomy" id="2498619"/>
    <lineage>
        <taxon>Eukaryota</taxon>
        <taxon>Fungi</taxon>
        <taxon>Dikarya</taxon>
        <taxon>Basidiomycota</taxon>
        <taxon>Agaricomycotina</taxon>
        <taxon>Agaricomycetes</taxon>
        <taxon>Polyporales</taxon>
        <taxon>Polyporaceae</taxon>
        <taxon>Lentinus</taxon>
    </lineage>
</organism>
<dbReference type="AlphaFoldDB" id="A0A371DBT7"/>
<dbReference type="Proteomes" id="UP000256964">
    <property type="component" value="Unassembled WGS sequence"/>
</dbReference>
<proteinExistence type="predicted"/>
<gene>
    <name evidence="1" type="ORF">OH76DRAFT_504104</name>
</gene>